<keyword evidence="8 10" id="KW-0472">Membrane</keyword>
<evidence type="ECO:0000256" key="4">
    <source>
        <dbReference type="ARBA" id="ARBA00022475"/>
    </source>
</evidence>
<feature type="transmembrane region" description="Helical" evidence="10">
    <location>
        <begin position="117"/>
        <end position="136"/>
    </location>
</feature>
<dbReference type="AlphaFoldDB" id="A0A238HF60"/>
<dbReference type="RefSeq" id="WP_095062329.1">
    <property type="nucleotide sequence ID" value="NZ_CP123447.1"/>
</dbReference>
<evidence type="ECO:0000256" key="10">
    <source>
        <dbReference type="SAM" id="Phobius"/>
    </source>
</evidence>
<feature type="transmembrane region" description="Helical" evidence="10">
    <location>
        <begin position="171"/>
        <end position="192"/>
    </location>
</feature>
<dbReference type="PANTHER" id="PTHR13929:SF0">
    <property type="entry name" value="UBIA PRENYLTRANSFERASE DOMAIN-CONTAINING PROTEIN 1"/>
    <property type="match status" value="1"/>
</dbReference>
<dbReference type="OrthoDB" id="9767568at2"/>
<evidence type="ECO:0000256" key="6">
    <source>
        <dbReference type="ARBA" id="ARBA00022692"/>
    </source>
</evidence>
<dbReference type="EC" id="2.5.1.74" evidence="9"/>
<evidence type="ECO:0000256" key="9">
    <source>
        <dbReference type="NCBIfam" id="TIGR00751"/>
    </source>
</evidence>
<evidence type="ECO:0000313" key="13">
    <source>
        <dbReference type="Proteomes" id="UP000215450"/>
    </source>
</evidence>
<dbReference type="InterPro" id="IPR044878">
    <property type="entry name" value="UbiA_sf"/>
</dbReference>
<name>A0A238HF60_9NEIS</name>
<organism evidence="11">
    <name type="scientific">Kingella negevensis</name>
    <dbReference type="NCBI Taxonomy" id="1522312"/>
    <lineage>
        <taxon>Bacteria</taxon>
        <taxon>Pseudomonadati</taxon>
        <taxon>Pseudomonadota</taxon>
        <taxon>Betaproteobacteria</taxon>
        <taxon>Neisseriales</taxon>
        <taxon>Neisseriaceae</taxon>
        <taxon>Kingella</taxon>
    </lineage>
</organism>
<dbReference type="InterPro" id="IPR000537">
    <property type="entry name" value="UbiA_prenyltransferase"/>
</dbReference>
<dbReference type="EMBL" id="FXUV02000018">
    <property type="protein sequence ID" value="SNB63594.1"/>
    <property type="molecule type" value="Genomic_DNA"/>
</dbReference>
<evidence type="ECO:0000256" key="7">
    <source>
        <dbReference type="ARBA" id="ARBA00022989"/>
    </source>
</evidence>
<keyword evidence="7 10" id="KW-1133">Transmembrane helix</keyword>
<feature type="transmembrane region" description="Helical" evidence="10">
    <location>
        <begin position="91"/>
        <end position="111"/>
    </location>
</feature>
<keyword evidence="13" id="KW-1185">Reference proteome</keyword>
<evidence type="ECO:0000256" key="1">
    <source>
        <dbReference type="ARBA" id="ARBA00004141"/>
    </source>
</evidence>
<feature type="transmembrane region" description="Helical" evidence="10">
    <location>
        <begin position="224"/>
        <end position="244"/>
    </location>
</feature>
<dbReference type="STRING" id="1522312.GCA_900177895_01502"/>
<reference evidence="12 13" key="2">
    <citation type="submission" date="2017-06" db="EMBL/GenBank/DDBJ databases">
        <authorList>
            <person name="Kim H.J."/>
            <person name="Triplett B.A."/>
        </authorList>
    </citation>
    <scope>NUCLEOTIDE SEQUENCE [LARGE SCALE GENOMIC DNA]</scope>
    <source>
        <strain evidence="12">Kingella_eburonensis</strain>
    </source>
</reference>
<dbReference type="Gene3D" id="1.10.357.140">
    <property type="entry name" value="UbiA prenyltransferase"/>
    <property type="match status" value="1"/>
</dbReference>
<evidence type="ECO:0000256" key="2">
    <source>
        <dbReference type="ARBA" id="ARBA00004863"/>
    </source>
</evidence>
<feature type="transmembrane region" description="Helical" evidence="10">
    <location>
        <begin position="143"/>
        <end position="165"/>
    </location>
</feature>
<comment type="pathway">
    <text evidence="2">Quinol/quinone metabolism; menaquinone biosynthesis.</text>
</comment>
<gene>
    <name evidence="11" type="primary">menA</name>
    <name evidence="12" type="ORF">KEBURONENSIS_01085</name>
    <name evidence="11" type="ORF">KEBURONENSIS_01161</name>
</gene>
<accession>A0A238HF60</accession>
<dbReference type="PIRSF" id="PIRSF005355">
    <property type="entry name" value="UBIAD1"/>
    <property type="match status" value="1"/>
</dbReference>
<comment type="subcellular location">
    <subcellularLocation>
        <location evidence="1">Membrane</location>
        <topology evidence="1">Multi-pass membrane protein</topology>
    </subcellularLocation>
</comment>
<dbReference type="EMBL" id="FXUV01000016">
    <property type="protein sequence ID" value="SMQ12151.1"/>
    <property type="molecule type" value="Genomic_DNA"/>
</dbReference>
<dbReference type="CDD" id="cd13962">
    <property type="entry name" value="PT_UbiA_UBIAD1"/>
    <property type="match status" value="1"/>
</dbReference>
<feature type="transmembrane region" description="Helical" evidence="10">
    <location>
        <begin position="35"/>
        <end position="55"/>
    </location>
</feature>
<dbReference type="GO" id="GO:0009234">
    <property type="term" value="P:menaquinone biosynthetic process"/>
    <property type="evidence" value="ECO:0007669"/>
    <property type="project" value="UniProtKB-UniRule"/>
</dbReference>
<dbReference type="NCBIfam" id="TIGR00751">
    <property type="entry name" value="menA"/>
    <property type="match status" value="1"/>
</dbReference>
<dbReference type="GO" id="GO:0042371">
    <property type="term" value="P:vitamin K biosynthetic process"/>
    <property type="evidence" value="ECO:0007669"/>
    <property type="project" value="TreeGrafter"/>
</dbReference>
<sequence length="295" mass="32169">MFPIFALTRPRTLPLAVATVISAHALAYQQNHFNWHTFALSLLTVLLLQITSNIANDYGDGIRGTDTHRAAHAPKRYSVASAQNAHAVKRYLIIAVIASIISGIALLSSSLKTTHDWFIFLLLGATALIAALAYTIGRYAYGYYALGEVAVFLTFGWLGTLGNYYLQTHSYHPSLLLPATGSGLLAAAVLHINNIRDRQSDLIAGKRTLANYCSFSGSLKLQKIFLLTAFACYALYGFIAWQSALSLASLPLVWRHICRLNHANNEAQAGQELAAVVKIHFCANSLFAVGLILFS</sequence>
<dbReference type="GO" id="GO:0046428">
    <property type="term" value="F:1,4-dihydroxy-2-naphthoate polyprenyltransferase activity"/>
    <property type="evidence" value="ECO:0007669"/>
    <property type="project" value="UniProtKB-UniRule"/>
</dbReference>
<evidence type="ECO:0000256" key="8">
    <source>
        <dbReference type="ARBA" id="ARBA00023136"/>
    </source>
</evidence>
<evidence type="ECO:0000313" key="11">
    <source>
        <dbReference type="EMBL" id="SMQ12151.1"/>
    </source>
</evidence>
<keyword evidence="6 10" id="KW-0812">Transmembrane</keyword>
<keyword evidence="5 11" id="KW-0808">Transferase</keyword>
<protein>
    <recommendedName>
        <fullName evidence="9">1,4-dihydroxy-2-naphthoate octaprenyltransferase</fullName>
        <ecNumber evidence="9">2.5.1.74</ecNumber>
    </recommendedName>
</protein>
<dbReference type="Pfam" id="PF01040">
    <property type="entry name" value="UbiA"/>
    <property type="match status" value="1"/>
</dbReference>
<dbReference type="InterPro" id="IPR026046">
    <property type="entry name" value="UBIAD1"/>
</dbReference>
<evidence type="ECO:0000256" key="3">
    <source>
        <dbReference type="ARBA" id="ARBA00022428"/>
    </source>
</evidence>
<evidence type="ECO:0000313" key="12">
    <source>
        <dbReference type="EMBL" id="SNB63594.1"/>
    </source>
</evidence>
<reference evidence="11" key="1">
    <citation type="submission" date="2017-05" db="EMBL/GenBank/DDBJ databases">
        <authorList>
            <person name="Song R."/>
            <person name="Chenine A.L."/>
            <person name="Ruprecht R.M."/>
        </authorList>
    </citation>
    <scope>NUCLEOTIDE SEQUENCE</scope>
    <source>
        <strain evidence="11">Kingella_eburonensis</strain>
    </source>
</reference>
<keyword evidence="4" id="KW-1003">Cell membrane</keyword>
<dbReference type="GO" id="GO:0005886">
    <property type="term" value="C:plasma membrane"/>
    <property type="evidence" value="ECO:0007669"/>
    <property type="project" value="TreeGrafter"/>
</dbReference>
<dbReference type="UniPathway" id="UPA00079"/>
<dbReference type="PANTHER" id="PTHR13929">
    <property type="entry name" value="1,4-DIHYDROXY-2-NAPHTHOATE OCTAPRENYLTRANSFERASE"/>
    <property type="match status" value="1"/>
</dbReference>
<feature type="transmembrane region" description="Helical" evidence="10">
    <location>
        <begin position="273"/>
        <end position="294"/>
    </location>
</feature>
<evidence type="ECO:0000256" key="5">
    <source>
        <dbReference type="ARBA" id="ARBA00022679"/>
    </source>
</evidence>
<dbReference type="Proteomes" id="UP000215450">
    <property type="component" value="Unassembled WGS sequence"/>
</dbReference>
<proteinExistence type="predicted"/>
<keyword evidence="3" id="KW-0474">Menaquinone biosynthesis</keyword>